<organism evidence="11 12">
    <name type="scientific">Streptomyces lonegramiae</name>
    <dbReference type="NCBI Taxonomy" id="3075524"/>
    <lineage>
        <taxon>Bacteria</taxon>
        <taxon>Bacillati</taxon>
        <taxon>Actinomycetota</taxon>
        <taxon>Actinomycetes</taxon>
        <taxon>Kitasatosporales</taxon>
        <taxon>Streptomycetaceae</taxon>
        <taxon>Streptomyces</taxon>
    </lineage>
</organism>
<dbReference type="SUPFAM" id="SSF52440">
    <property type="entry name" value="PreATP-grasp domain"/>
    <property type="match status" value="1"/>
</dbReference>
<dbReference type="EMBL" id="JAVRFD010000022">
    <property type="protein sequence ID" value="MDT0547812.1"/>
    <property type="molecule type" value="Genomic_DNA"/>
</dbReference>
<dbReference type="Pfam" id="PF00289">
    <property type="entry name" value="Biotin_carb_N"/>
    <property type="match status" value="1"/>
</dbReference>
<feature type="domain" description="ATP-grasp" evidence="9">
    <location>
        <begin position="120"/>
        <end position="317"/>
    </location>
</feature>
<proteinExistence type="predicted"/>
<dbReference type="PANTHER" id="PTHR48095">
    <property type="entry name" value="PYRUVATE CARBOXYLASE SUBUNIT A"/>
    <property type="match status" value="1"/>
</dbReference>
<evidence type="ECO:0000256" key="3">
    <source>
        <dbReference type="ARBA" id="ARBA00022598"/>
    </source>
</evidence>
<protein>
    <recommendedName>
        <fullName evidence="2">biotin carboxylase</fullName>
        <ecNumber evidence="2">6.3.4.14</ecNumber>
    </recommendedName>
</protein>
<evidence type="ECO:0000256" key="8">
    <source>
        <dbReference type="SAM" id="MobiDB-lite"/>
    </source>
</evidence>
<reference evidence="11" key="1">
    <citation type="submission" date="2024-05" db="EMBL/GenBank/DDBJ databases">
        <title>30 novel species of actinomycetes from the DSMZ collection.</title>
        <authorList>
            <person name="Nouioui I."/>
        </authorList>
    </citation>
    <scope>NUCLEOTIDE SEQUENCE</scope>
    <source>
        <strain evidence="11">DSM 41529</strain>
    </source>
</reference>
<dbReference type="PROSITE" id="PS50975">
    <property type="entry name" value="ATP_GRASP"/>
    <property type="match status" value="1"/>
</dbReference>
<keyword evidence="3 11" id="KW-0436">Ligase</keyword>
<dbReference type="Proteomes" id="UP001180754">
    <property type="component" value="Unassembled WGS sequence"/>
</dbReference>
<evidence type="ECO:0000256" key="5">
    <source>
        <dbReference type="ARBA" id="ARBA00022840"/>
    </source>
</evidence>
<sequence>MFSTVLVANRGEIAVRVLRACRELGMRTVAVYSTADRDSAQVRLADEAVHIGPPQSKASYLSVPAIIEAARRTGAQAIHPGYGFLSEDPDFAEVCEDSGITFIGPPAEVMQRLGDKAAARALMAEAGLPVLPGSTGAVATPAEARDIAGRIGYPLILKAVAGGGGRGMAVVREPDALVPAFNETRAHARAVFGDERLYMERFVEDARHVEVQVLADRHGKVVHLGERDCSVQRRHQKMVEEAPAPNLPQERRTAMCAAAVRGAAAVGYVGAGTFEFVLTPDHEFYLMEINCRLQVEHPVTEMVTGIDIVREQILVAAGQPLTFGQGDVVRRGTAIECRVNAEDPDRGFAPTPGTLTEFTPPGGPFVRVDTHAFPGWRVGPDYDSLLAKAVVWAPDREQALARMDRALGEFRVGGGGVRTTLGFLRRVLARPEFRSATHTTGLIGTMGRKDDSASAHSRGERVKSTDISTRRAYNRPEGRPRQVAAGPPVADG</sequence>
<dbReference type="SUPFAM" id="SSF51246">
    <property type="entry name" value="Rudiment single hybrid motif"/>
    <property type="match status" value="1"/>
</dbReference>
<keyword evidence="5 7" id="KW-0067">ATP-binding</keyword>
<name>A0ABU2XPN5_9ACTN</name>
<evidence type="ECO:0000256" key="7">
    <source>
        <dbReference type="PROSITE-ProRule" id="PRU00409"/>
    </source>
</evidence>
<dbReference type="Pfam" id="PF02786">
    <property type="entry name" value="CPSase_L_D2"/>
    <property type="match status" value="1"/>
</dbReference>
<evidence type="ECO:0000259" key="10">
    <source>
        <dbReference type="PROSITE" id="PS50979"/>
    </source>
</evidence>
<dbReference type="InterPro" id="IPR051602">
    <property type="entry name" value="ACC_Biotin_Carboxylase"/>
</dbReference>
<dbReference type="InterPro" id="IPR005481">
    <property type="entry name" value="BC-like_N"/>
</dbReference>
<comment type="function">
    <text evidence="1">This protein is a component of the acetyl coenzyme A carboxylase complex; first, biotin carboxylase catalyzes the carboxylation of the carrier protein and then the transcarboxylase transfers the carboxyl group to form malonyl-CoA.</text>
</comment>
<feature type="compositionally biased region" description="Basic and acidic residues" evidence="8">
    <location>
        <begin position="447"/>
        <end position="464"/>
    </location>
</feature>
<evidence type="ECO:0000259" key="9">
    <source>
        <dbReference type="PROSITE" id="PS50975"/>
    </source>
</evidence>
<dbReference type="EC" id="6.3.4.14" evidence="2"/>
<evidence type="ECO:0000256" key="2">
    <source>
        <dbReference type="ARBA" id="ARBA00013263"/>
    </source>
</evidence>
<feature type="region of interest" description="Disordered" evidence="8">
    <location>
        <begin position="439"/>
        <end position="492"/>
    </location>
</feature>
<dbReference type="NCBIfam" id="NF006367">
    <property type="entry name" value="PRK08591.1"/>
    <property type="match status" value="1"/>
</dbReference>
<evidence type="ECO:0000256" key="6">
    <source>
        <dbReference type="ARBA" id="ARBA00048600"/>
    </source>
</evidence>
<dbReference type="InterPro" id="IPR016185">
    <property type="entry name" value="PreATP-grasp_dom_sf"/>
</dbReference>
<evidence type="ECO:0000256" key="1">
    <source>
        <dbReference type="ARBA" id="ARBA00003761"/>
    </source>
</evidence>
<evidence type="ECO:0000313" key="11">
    <source>
        <dbReference type="EMBL" id="MDT0547812.1"/>
    </source>
</evidence>
<dbReference type="PANTHER" id="PTHR48095:SF2">
    <property type="entry name" value="BIOTIN CARBOXYLASE, CHLOROPLASTIC"/>
    <property type="match status" value="1"/>
</dbReference>
<keyword evidence="4 7" id="KW-0547">Nucleotide-binding</keyword>
<dbReference type="RefSeq" id="WP_311728351.1">
    <property type="nucleotide sequence ID" value="NZ_JAVRFD010000022.1"/>
</dbReference>
<accession>A0ABU2XPN5</accession>
<dbReference type="InterPro" id="IPR011054">
    <property type="entry name" value="Rudment_hybrid_motif"/>
</dbReference>
<dbReference type="SMART" id="SM00878">
    <property type="entry name" value="Biotin_carb_C"/>
    <property type="match status" value="1"/>
</dbReference>
<dbReference type="InterPro" id="IPR011761">
    <property type="entry name" value="ATP-grasp"/>
</dbReference>
<dbReference type="InterPro" id="IPR005479">
    <property type="entry name" value="CPAse_ATP-bd"/>
</dbReference>
<dbReference type="Gene3D" id="3.30.470.20">
    <property type="entry name" value="ATP-grasp fold, B domain"/>
    <property type="match status" value="1"/>
</dbReference>
<dbReference type="InterPro" id="IPR011764">
    <property type="entry name" value="Biotin_carboxylation_dom"/>
</dbReference>
<dbReference type="GO" id="GO:0003989">
    <property type="term" value="F:acetyl-CoA carboxylase activity"/>
    <property type="evidence" value="ECO:0007669"/>
    <property type="project" value="UniProtKB-EC"/>
</dbReference>
<keyword evidence="12" id="KW-1185">Reference proteome</keyword>
<dbReference type="Pfam" id="PF02785">
    <property type="entry name" value="Biotin_carb_C"/>
    <property type="match status" value="1"/>
</dbReference>
<comment type="catalytic activity">
    <reaction evidence="6">
        <text>N(6)-biotinyl-L-lysyl-[protein] + hydrogencarbonate + ATP = N(6)-carboxybiotinyl-L-lysyl-[protein] + ADP + phosphate + H(+)</text>
        <dbReference type="Rhea" id="RHEA:13501"/>
        <dbReference type="Rhea" id="RHEA-COMP:10505"/>
        <dbReference type="Rhea" id="RHEA-COMP:10506"/>
        <dbReference type="ChEBI" id="CHEBI:15378"/>
        <dbReference type="ChEBI" id="CHEBI:17544"/>
        <dbReference type="ChEBI" id="CHEBI:30616"/>
        <dbReference type="ChEBI" id="CHEBI:43474"/>
        <dbReference type="ChEBI" id="CHEBI:83144"/>
        <dbReference type="ChEBI" id="CHEBI:83145"/>
        <dbReference type="ChEBI" id="CHEBI:456216"/>
        <dbReference type="EC" id="6.3.4.14"/>
    </reaction>
</comment>
<gene>
    <name evidence="11" type="ORF">RND15_34730</name>
</gene>
<dbReference type="SUPFAM" id="SSF56059">
    <property type="entry name" value="Glutathione synthetase ATP-binding domain-like"/>
    <property type="match status" value="1"/>
</dbReference>
<evidence type="ECO:0000313" key="12">
    <source>
        <dbReference type="Proteomes" id="UP001180754"/>
    </source>
</evidence>
<dbReference type="InterPro" id="IPR005482">
    <property type="entry name" value="Biotin_COase_C"/>
</dbReference>
<feature type="domain" description="Biotin carboxylation" evidence="10">
    <location>
        <begin position="1"/>
        <end position="448"/>
    </location>
</feature>
<comment type="caution">
    <text evidence="11">The sequence shown here is derived from an EMBL/GenBank/DDBJ whole genome shotgun (WGS) entry which is preliminary data.</text>
</comment>
<dbReference type="PROSITE" id="PS50979">
    <property type="entry name" value="BC"/>
    <property type="match status" value="1"/>
</dbReference>
<evidence type="ECO:0000256" key="4">
    <source>
        <dbReference type="ARBA" id="ARBA00022741"/>
    </source>
</evidence>